<dbReference type="EMBL" id="ML737300">
    <property type="protein sequence ID" value="KAE8334324.1"/>
    <property type="molecule type" value="Genomic_DNA"/>
</dbReference>
<dbReference type="AlphaFoldDB" id="A0A5N6XM36"/>
<reference evidence="2" key="1">
    <citation type="submission" date="2019-04" db="EMBL/GenBank/DDBJ databases">
        <title>Friends and foes A comparative genomics study of 23 Aspergillus species from section Flavi.</title>
        <authorList>
            <consortium name="DOE Joint Genome Institute"/>
            <person name="Kjaerbolling I."/>
            <person name="Vesth T."/>
            <person name="Frisvad J.C."/>
            <person name="Nybo J.L."/>
            <person name="Theobald S."/>
            <person name="Kildgaard S."/>
            <person name="Isbrandt T."/>
            <person name="Kuo A."/>
            <person name="Sato A."/>
            <person name="Lyhne E.K."/>
            <person name="Kogle M.E."/>
            <person name="Wiebenga A."/>
            <person name="Kun R.S."/>
            <person name="Lubbers R.J."/>
            <person name="Makela M.R."/>
            <person name="Barry K."/>
            <person name="Chovatia M."/>
            <person name="Clum A."/>
            <person name="Daum C."/>
            <person name="Haridas S."/>
            <person name="He G."/>
            <person name="LaButti K."/>
            <person name="Lipzen A."/>
            <person name="Mondo S."/>
            <person name="Riley R."/>
            <person name="Salamov A."/>
            <person name="Simmons B.A."/>
            <person name="Magnuson J.K."/>
            <person name="Henrissat B."/>
            <person name="Mortensen U.H."/>
            <person name="Larsen T.O."/>
            <person name="Devries R.P."/>
            <person name="Grigoriev I.V."/>
            <person name="Machida M."/>
            <person name="Baker S.E."/>
            <person name="Andersen M.R."/>
        </authorList>
    </citation>
    <scope>NUCLEOTIDE SEQUENCE</scope>
    <source>
        <strain evidence="2">CBS 117612</strain>
    </source>
</reference>
<feature type="region of interest" description="Disordered" evidence="1">
    <location>
        <begin position="125"/>
        <end position="156"/>
    </location>
</feature>
<sequence length="156" mass="18275">MHIGSSKMIPEETWFQSTVEVYHMEHPAWNRDGFSSRFESLFKSWTRFAGYYGRRWLCERHGREIVIYEVIIRVSGTEEIYAAETEARERLQDIGDNLVGVCRRVRKWKLVRDVEAEWTLEEDGTDDLSKEMVGSKPPQWMTAENNELAPLSAESN</sequence>
<organism evidence="2">
    <name type="scientific">Aspergillus arachidicola</name>
    <dbReference type="NCBI Taxonomy" id="656916"/>
    <lineage>
        <taxon>Eukaryota</taxon>
        <taxon>Fungi</taxon>
        <taxon>Dikarya</taxon>
        <taxon>Ascomycota</taxon>
        <taxon>Pezizomycotina</taxon>
        <taxon>Eurotiomycetes</taxon>
        <taxon>Eurotiomycetidae</taxon>
        <taxon>Eurotiales</taxon>
        <taxon>Aspergillaceae</taxon>
        <taxon>Aspergillus</taxon>
        <taxon>Aspergillus subgen. Circumdati</taxon>
    </lineage>
</organism>
<evidence type="ECO:0000256" key="1">
    <source>
        <dbReference type="SAM" id="MobiDB-lite"/>
    </source>
</evidence>
<accession>A0A5N6XM36</accession>
<gene>
    <name evidence="2" type="ORF">BDV24DRAFT_33425</name>
</gene>
<protein>
    <submittedName>
        <fullName evidence="2">Uncharacterized protein</fullName>
    </submittedName>
</protein>
<name>A0A5N6XM36_9EURO</name>
<evidence type="ECO:0000313" key="2">
    <source>
        <dbReference type="EMBL" id="KAE8334324.1"/>
    </source>
</evidence>
<proteinExistence type="predicted"/>
<dbReference type="OrthoDB" id="10333417at2759"/>
<dbReference type="Proteomes" id="UP000325558">
    <property type="component" value="Unassembled WGS sequence"/>
</dbReference>